<reference evidence="1 2" key="1">
    <citation type="journal article" date="2006" name="Int. J. Syst. Evol. Microbiol.">
        <title>Costertonia aggregata gen. nov., sp. nov., a mesophilic marine bacterium of the family Flavobacteriaceae, isolated from a mature biofilm.</title>
        <authorList>
            <person name="Kwon K.K."/>
            <person name="Lee Y.K."/>
            <person name="Lee H.K."/>
        </authorList>
    </citation>
    <scope>NUCLEOTIDE SEQUENCE [LARGE SCALE GENOMIC DNA]</scope>
    <source>
        <strain evidence="1 2">KCCM 42265</strain>
    </source>
</reference>
<dbReference type="RefSeq" id="WP_179242677.1">
    <property type="nucleotide sequence ID" value="NZ_CP058595.1"/>
</dbReference>
<protein>
    <submittedName>
        <fullName evidence="1">Uncharacterized protein</fullName>
    </submittedName>
</protein>
<dbReference type="EMBL" id="CP058595">
    <property type="protein sequence ID" value="QLG46398.1"/>
    <property type="molecule type" value="Genomic_DNA"/>
</dbReference>
<name>A0A7H9ASE1_9FLAO</name>
<dbReference type="KEGG" id="cagg:HYG79_13920"/>
<keyword evidence="2" id="KW-1185">Reference proteome</keyword>
<sequence length="555" mass="60280">MKNQKHFIWSLVLFLGLLIYPVSCNKDNGDTSEPPVDNEEIVVSDGQITGDDFEKFAGELGMVINARNIAKKGYIPTTADISVEATLGDYSQTVDIDPITFMGQVRINVEELTEEALKELEDGVAVTIAITDSDGVMIISNTLSIVVFRSNPTPQELNVTDLEETEAASTIALKEDTSYYMQNVNSNGQPLASALRVNRSTGFSNIMTRTSNPTFSGIEQEPDFVFNFVPFPDEPNTYAIKIQSDGRFFSVANGLNIQGQIVDAPRLSLFDNFDDVLARPNVDNYKFIIRKVSEGVYNIVSKAEERVVRVRSGIGFVVDDNPAYDVVSMRIISSNLEWIAEDIGTTFLAPVLSAPGTDFGANSTLTNCGTGELSQTVGNDKSVEISETVSWEESTSLTTTGTASVSMTVGTEFEAGFFGAKAKYDASVTATASLSVGVTEGSKEIESFTETESETIFFQRTVTVPPGSASLVYDVAQIYDDTKVQFVQRFRLRATESGNPLSGEELRSQLQFSRFSGVVLQVGSDFIDITIKGTLTLGKVLSAKSEVQDVEANCG</sequence>
<accession>A0A7H9ASE1</accession>
<dbReference type="Proteomes" id="UP000509302">
    <property type="component" value="Chromosome"/>
</dbReference>
<evidence type="ECO:0000313" key="2">
    <source>
        <dbReference type="Proteomes" id="UP000509302"/>
    </source>
</evidence>
<gene>
    <name evidence="1" type="ORF">HYG79_13920</name>
</gene>
<dbReference type="AlphaFoldDB" id="A0A7H9ASE1"/>
<proteinExistence type="predicted"/>
<dbReference type="Gene3D" id="2.170.15.10">
    <property type="entry name" value="Proaerolysin, chain A, domain 3"/>
    <property type="match status" value="1"/>
</dbReference>
<dbReference type="SUPFAM" id="SSF56973">
    <property type="entry name" value="Aerolisin/ETX pore-forming domain"/>
    <property type="match status" value="1"/>
</dbReference>
<evidence type="ECO:0000313" key="1">
    <source>
        <dbReference type="EMBL" id="QLG46398.1"/>
    </source>
</evidence>
<organism evidence="1 2">
    <name type="scientific">Costertonia aggregata</name>
    <dbReference type="NCBI Taxonomy" id="343403"/>
    <lineage>
        <taxon>Bacteria</taxon>
        <taxon>Pseudomonadati</taxon>
        <taxon>Bacteroidota</taxon>
        <taxon>Flavobacteriia</taxon>
        <taxon>Flavobacteriales</taxon>
        <taxon>Flavobacteriaceae</taxon>
        <taxon>Costertonia</taxon>
    </lineage>
</organism>